<evidence type="ECO:0000256" key="9">
    <source>
        <dbReference type="ARBA" id="ARBA00023136"/>
    </source>
</evidence>
<dbReference type="EMBL" id="JAKWFO010000008">
    <property type="protein sequence ID" value="KAI9634331.1"/>
    <property type="molecule type" value="Genomic_DNA"/>
</dbReference>
<dbReference type="InterPro" id="IPR023395">
    <property type="entry name" value="MCP_dom_sf"/>
</dbReference>
<keyword evidence="6" id="KW-0999">Mitochondrion inner membrane</keyword>
<dbReference type="InterPro" id="IPR045315">
    <property type="entry name" value="Mtm1-like"/>
</dbReference>
<dbReference type="Gene3D" id="1.50.40.10">
    <property type="entry name" value="Mitochondrial carrier domain"/>
    <property type="match status" value="2"/>
</dbReference>
<evidence type="ECO:0000256" key="2">
    <source>
        <dbReference type="ARBA" id="ARBA00006375"/>
    </source>
</evidence>
<comment type="subcellular location">
    <subcellularLocation>
        <location evidence="1">Mitochondrion inner membrane</location>
        <topology evidence="1">Multi-pass membrane protein</topology>
    </subcellularLocation>
</comment>
<keyword evidence="3 11" id="KW-0813">Transport</keyword>
<dbReference type="GO" id="GO:1990542">
    <property type="term" value="P:mitochondrial transmembrane transport"/>
    <property type="evidence" value="ECO:0007669"/>
    <property type="project" value="InterPro"/>
</dbReference>
<evidence type="ECO:0000256" key="1">
    <source>
        <dbReference type="ARBA" id="ARBA00004448"/>
    </source>
</evidence>
<evidence type="ECO:0000256" key="8">
    <source>
        <dbReference type="ARBA" id="ARBA00023128"/>
    </source>
</evidence>
<comment type="caution">
    <text evidence="13">The sequence shown here is derived from an EMBL/GenBank/DDBJ whole genome shotgun (WGS) entry which is preliminary data.</text>
</comment>
<protein>
    <submittedName>
        <fullName evidence="13">Mitochondrial carrier domain-containing protein</fullName>
    </submittedName>
</protein>
<evidence type="ECO:0000256" key="5">
    <source>
        <dbReference type="ARBA" id="ARBA00022737"/>
    </source>
</evidence>
<reference evidence="13" key="1">
    <citation type="journal article" date="2022" name="G3 (Bethesda)">
        <title>High quality genome of the basidiomycete yeast Dioszegia hungarica PDD-24b-2 isolated from cloud water.</title>
        <authorList>
            <person name="Jarrige D."/>
            <person name="Haridas S."/>
            <person name="Bleykasten-Grosshans C."/>
            <person name="Joly M."/>
            <person name="Nadalig T."/>
            <person name="Sancelme M."/>
            <person name="Vuilleumier S."/>
            <person name="Grigoriev I.V."/>
            <person name="Amato P."/>
            <person name="Bringel F."/>
        </authorList>
    </citation>
    <scope>NUCLEOTIDE SEQUENCE</scope>
    <source>
        <strain evidence="13">PDD-24b-2</strain>
    </source>
</reference>
<feature type="repeat" description="Solcar" evidence="10">
    <location>
        <begin position="444"/>
        <end position="538"/>
    </location>
</feature>
<keyword evidence="7" id="KW-1133">Transmembrane helix</keyword>
<evidence type="ECO:0000313" key="13">
    <source>
        <dbReference type="EMBL" id="KAI9634331.1"/>
    </source>
</evidence>
<keyword evidence="5" id="KW-0677">Repeat</keyword>
<keyword evidence="9 10" id="KW-0472">Membrane</keyword>
<evidence type="ECO:0000256" key="11">
    <source>
        <dbReference type="RuleBase" id="RU000488"/>
    </source>
</evidence>
<keyword evidence="8" id="KW-0496">Mitochondrion</keyword>
<dbReference type="AlphaFoldDB" id="A0AA38H7N9"/>
<evidence type="ECO:0000256" key="4">
    <source>
        <dbReference type="ARBA" id="ARBA00022692"/>
    </source>
</evidence>
<feature type="region of interest" description="Disordered" evidence="12">
    <location>
        <begin position="147"/>
        <end position="179"/>
    </location>
</feature>
<keyword evidence="14" id="KW-1185">Reference proteome</keyword>
<keyword evidence="4 10" id="KW-0812">Transmembrane</keyword>
<evidence type="ECO:0000256" key="3">
    <source>
        <dbReference type="ARBA" id="ARBA00022448"/>
    </source>
</evidence>
<feature type="compositionally biased region" description="Polar residues" evidence="12">
    <location>
        <begin position="158"/>
        <end position="168"/>
    </location>
</feature>
<dbReference type="Proteomes" id="UP001164286">
    <property type="component" value="Unassembled WGS sequence"/>
</dbReference>
<name>A0AA38H7N9_9TREE</name>
<sequence>MVSSSSTSSRPLASGSTTHPDLINPYLPDMSDLAASPSAPISDRPLELGGTPFRASAVDGIDWPDSGPSSQPMRASGQAKVGPFQAKVIAAMTGAIVTSLLMTPFDVLKTRLQTVRPHPSDSGVSLGAPVRPTSECCQTSLLTQPAVSARRTGKTKAPPSTNPLTCFTSPAPDDITSRASSAGRSATAAARATFSSLTAPGHGPIIAPAEAPRGCAFPSKWAGIWGDAVSFEEALARNVRGGGGGAGVMGAEGMATLVLPLQGMVRSGFWGEVAAVRSEVGVRGLWKGVGTALTMSIPSAAIYMIGYEHLLTRISPYFFNSTDPDAHISSIHRKPGSSAPPTPFTVAPLVAGALARTLSATTISPIEMFRTRLQALPSQGVSPSYASVFKDMSALVKAQNLTVLWRGLGPTLWRDVPFSGIYWAGFEIFKTNLSLPTSPLPPLSPLTISFLSGAMAGTISALVTQPFDVLKTRRQVFTPSKDCSPAALRHKASTLPLAMHVIKTEGWGALFAGTVPRCGKVAPACGLMIACYEGVGRYLGGGGE</sequence>
<evidence type="ECO:0000256" key="7">
    <source>
        <dbReference type="ARBA" id="ARBA00022989"/>
    </source>
</evidence>
<evidence type="ECO:0000256" key="12">
    <source>
        <dbReference type="SAM" id="MobiDB-lite"/>
    </source>
</evidence>
<feature type="compositionally biased region" description="Low complexity" evidence="12">
    <location>
        <begin position="1"/>
        <end position="16"/>
    </location>
</feature>
<dbReference type="PROSITE" id="PS50920">
    <property type="entry name" value="SOLCAR"/>
    <property type="match status" value="2"/>
</dbReference>
<dbReference type="InterPro" id="IPR018108">
    <property type="entry name" value="MCP_transmembrane"/>
</dbReference>
<dbReference type="SUPFAM" id="SSF103506">
    <property type="entry name" value="Mitochondrial carrier"/>
    <property type="match status" value="1"/>
</dbReference>
<organism evidence="13 14">
    <name type="scientific">Dioszegia hungarica</name>
    <dbReference type="NCBI Taxonomy" id="4972"/>
    <lineage>
        <taxon>Eukaryota</taxon>
        <taxon>Fungi</taxon>
        <taxon>Dikarya</taxon>
        <taxon>Basidiomycota</taxon>
        <taxon>Agaricomycotina</taxon>
        <taxon>Tremellomycetes</taxon>
        <taxon>Tremellales</taxon>
        <taxon>Bulleribasidiaceae</taxon>
        <taxon>Dioszegia</taxon>
    </lineage>
</organism>
<dbReference type="GO" id="GO:0005743">
    <property type="term" value="C:mitochondrial inner membrane"/>
    <property type="evidence" value="ECO:0007669"/>
    <property type="project" value="UniProtKB-SubCell"/>
</dbReference>
<dbReference type="PANTHER" id="PTHR45760">
    <property type="entry name" value="FI19922P1-RELATED"/>
    <property type="match status" value="1"/>
</dbReference>
<comment type="similarity">
    <text evidence="2 11">Belongs to the mitochondrial carrier (TC 2.A.29) family.</text>
</comment>
<dbReference type="PANTHER" id="PTHR45760:SF2">
    <property type="entry name" value="FI19922P1-RELATED"/>
    <property type="match status" value="1"/>
</dbReference>
<feature type="repeat" description="Solcar" evidence="10">
    <location>
        <begin position="343"/>
        <end position="432"/>
    </location>
</feature>
<proteinExistence type="inferred from homology"/>
<dbReference type="GeneID" id="77729598"/>
<dbReference type="RefSeq" id="XP_052944108.1">
    <property type="nucleotide sequence ID" value="XM_053090393.1"/>
</dbReference>
<feature type="region of interest" description="Disordered" evidence="12">
    <location>
        <begin position="1"/>
        <end position="78"/>
    </location>
</feature>
<gene>
    <name evidence="13" type="ORF">MKK02DRAFT_39008</name>
</gene>
<evidence type="ECO:0000313" key="14">
    <source>
        <dbReference type="Proteomes" id="UP001164286"/>
    </source>
</evidence>
<evidence type="ECO:0000256" key="6">
    <source>
        <dbReference type="ARBA" id="ARBA00022792"/>
    </source>
</evidence>
<dbReference type="Pfam" id="PF00153">
    <property type="entry name" value="Mito_carr"/>
    <property type="match status" value="4"/>
</dbReference>
<evidence type="ECO:0000256" key="10">
    <source>
        <dbReference type="PROSITE-ProRule" id="PRU00282"/>
    </source>
</evidence>
<accession>A0AA38H7N9</accession>